<gene>
    <name evidence="1" type="ORF">JEQ17_18065</name>
</gene>
<evidence type="ECO:0000313" key="2">
    <source>
        <dbReference type="Proteomes" id="UP000595636"/>
    </source>
</evidence>
<evidence type="ECO:0008006" key="3">
    <source>
        <dbReference type="Google" id="ProtNLM"/>
    </source>
</evidence>
<dbReference type="Gene3D" id="2.30.29.80">
    <property type="match status" value="1"/>
</dbReference>
<sequence>MEQPRGAARPAAVAAGMRCQIDFTAEGAYGWRLVAPNGRTVAVSADSHDSHTQCRAAFTKLCARRDELVGGIQHSSEGGGWVWLLWDAANRPVAAAARTYERHATCRSAYDRFRALLPELDPERPELWGET</sequence>
<protein>
    <recommendedName>
        <fullName evidence="3">DUF1508 domain-containing protein</fullName>
    </recommendedName>
</protein>
<evidence type="ECO:0000313" key="1">
    <source>
        <dbReference type="EMBL" id="QQM41191.1"/>
    </source>
</evidence>
<proteinExistence type="predicted"/>
<name>A0A7T7I547_9ACTN</name>
<keyword evidence="2" id="KW-1185">Reference proteome</keyword>
<dbReference type="EMBL" id="CP066831">
    <property type="protein sequence ID" value="QQM41191.1"/>
    <property type="molecule type" value="Genomic_DNA"/>
</dbReference>
<organism evidence="1 2">
    <name type="scientific">Streptomyces liliifuscus</name>
    <dbReference type="NCBI Taxonomy" id="2797636"/>
    <lineage>
        <taxon>Bacteria</taxon>
        <taxon>Bacillati</taxon>
        <taxon>Actinomycetota</taxon>
        <taxon>Actinomycetes</taxon>
        <taxon>Kitasatosporales</taxon>
        <taxon>Streptomycetaceae</taxon>
        <taxon>Streptomyces</taxon>
    </lineage>
</organism>
<dbReference type="Proteomes" id="UP000595636">
    <property type="component" value="Chromosome"/>
</dbReference>
<dbReference type="InterPro" id="IPR036913">
    <property type="entry name" value="YegP-like_sf"/>
</dbReference>
<dbReference type="SUPFAM" id="SSF160113">
    <property type="entry name" value="YegP-like"/>
    <property type="match status" value="1"/>
</dbReference>
<dbReference type="KEGG" id="slf:JEQ17_18065"/>
<reference evidence="1 2" key="1">
    <citation type="submission" date="2020-12" db="EMBL/GenBank/DDBJ databases">
        <title>A novel species.</title>
        <authorList>
            <person name="Li K."/>
        </authorList>
    </citation>
    <scope>NUCLEOTIDE SEQUENCE [LARGE SCALE GENOMIC DNA]</scope>
    <source>
        <strain evidence="1 2">ZYC-3</strain>
    </source>
</reference>
<accession>A0A7T7I547</accession>
<dbReference type="AlphaFoldDB" id="A0A7T7I547"/>
<dbReference type="RefSeq" id="WP_200396210.1">
    <property type="nucleotide sequence ID" value="NZ_CP066831.1"/>
</dbReference>